<dbReference type="Pfam" id="PF05426">
    <property type="entry name" value="Alginate_lyase"/>
    <property type="match status" value="1"/>
</dbReference>
<dbReference type="PANTHER" id="PTHR39210:SF1">
    <property type="entry name" value="HEPARIN-SULFATE LYASE"/>
    <property type="match status" value="1"/>
</dbReference>
<accession>A0A1G8FSN1</accession>
<dbReference type="GO" id="GO:0042597">
    <property type="term" value="C:periplasmic space"/>
    <property type="evidence" value="ECO:0007669"/>
    <property type="project" value="UniProtKB-SubCell"/>
</dbReference>
<dbReference type="Pfam" id="PF07940">
    <property type="entry name" value="Hepar_II_III_C"/>
    <property type="match status" value="1"/>
</dbReference>
<protein>
    <submittedName>
        <fullName evidence="8">Heparinase II/III-like protein</fullName>
    </submittedName>
</protein>
<dbReference type="InterPro" id="IPR008929">
    <property type="entry name" value="Chondroitin_lyas"/>
</dbReference>
<dbReference type="AlphaFoldDB" id="A0A1G8FSN1"/>
<dbReference type="GO" id="GO:0016829">
    <property type="term" value="F:lyase activity"/>
    <property type="evidence" value="ECO:0007669"/>
    <property type="project" value="UniProtKB-KW"/>
</dbReference>
<dbReference type="InterPro" id="IPR008397">
    <property type="entry name" value="Alginate_lyase_dom"/>
</dbReference>
<evidence type="ECO:0000313" key="8">
    <source>
        <dbReference type="EMBL" id="SDH85133.1"/>
    </source>
</evidence>
<dbReference type="PANTHER" id="PTHR39210">
    <property type="entry name" value="HEPARIN-SULFATE LYASE"/>
    <property type="match status" value="1"/>
</dbReference>
<sequence>MKHNTYLLFFFLFLLGMSDNLWAQAESDPKVRLQAIDMQRVKEIADMLPDVPFGLGDTYKNRTVWDKLYATGKYKKTMNEAEKMLREGFPVWDQKLYDRVFTDGDTQSGKDMINNRLKCLSILVWAECLENKERFTKMVKDAIYDIMKQKTWVNPKHYYKHNYKGFVELATALNAVHLSQAVYLLDDKLPAKLRTDLLSELYTRAFNPLMGTITGKNKDHWWLTGTNNWNAACLDGVTCAALTLIPDKQERAKYAAIAERYIQNFIAGFLDDGYCTEGLGYYNFGMMHYITLREKLWLDTGGKLDLFQQSPEKIYKIACFPSNLEIINGIYPAIADCKTGSSPSRNIMRYLNRTVGLQLPSDKYYNEGLTFNMSDCIINVFPRATKLGKQTAMNKEKETLRSYFPDGGLLIVRTDPDSTCKMGVALKGGNNNEHHNHNDIGSYTMVVGKETMIEDPGLVPYDSRTFSPERYTAFKTLASYGHPVPYIAGTEQIDGRKAEAKIIKTDFSEGTDIFAFDFTSAYPVPSLKKLTRTFIFHRAGEQPALEVVDNYSFSKPEAFETALITRAKWQKSGENILLLMRGKERVQVDIDADGCTFDIKEEVISEKGQPYTRLGIVLRDKRAEGKIKVSYRVLEKERPAAMLWNYENMLRIKKGLKAGDKTYELPYKQLIKEATALLKCKAPSVMDKPDECVAISGNKHDFITVGKYSWPNPDTPDGKPWFQKDGVRNPNYKKYDATYQVQMCKNVVRLSTAYFFSDDERFAKKAVEHLKVWFINANSKMTPHLLYAQVIPGNDGDMGHAAGIIEGRIFVDVLSSIGLLESSSCYTERVDSDLKVWFRKFNTWLTTSKVGKEESRTRNNHAVAYDELLISISLFLGDNDAAFKLIDGLHSKRLYKQIEPNGKMPLELARSLGHSYSEYNLIHMLEICEMAKPLLPALYHRTSDDGRCIGKALDFIATYQGKTEKEFAPYRQISGWDNSQQQVCWLLYRARHFDPSRNYEELFRKYWIEKPGHINLLLY</sequence>
<keyword evidence="3" id="KW-0574">Periplasm</keyword>
<reference evidence="8 9" key="1">
    <citation type="submission" date="2016-10" db="EMBL/GenBank/DDBJ databases">
        <authorList>
            <person name="de Groot N.N."/>
        </authorList>
    </citation>
    <scope>NUCLEOTIDE SEQUENCE [LARGE SCALE GENOMIC DNA]</scope>
    <source>
        <strain evidence="8 9">NLAE-zl-C57</strain>
    </source>
</reference>
<dbReference type="EMBL" id="FNDO01000015">
    <property type="protein sequence ID" value="SDH85133.1"/>
    <property type="molecule type" value="Genomic_DNA"/>
</dbReference>
<evidence type="ECO:0000313" key="9">
    <source>
        <dbReference type="Proteomes" id="UP000181870"/>
    </source>
</evidence>
<dbReference type="Gene3D" id="1.50.10.100">
    <property type="entry name" value="Chondroitin AC/alginate lyase"/>
    <property type="match status" value="2"/>
</dbReference>
<feature type="signal peptide" evidence="5">
    <location>
        <begin position="1"/>
        <end position="23"/>
    </location>
</feature>
<name>A0A1G8FSN1_BACOV</name>
<evidence type="ECO:0000259" key="7">
    <source>
        <dbReference type="Pfam" id="PF07940"/>
    </source>
</evidence>
<proteinExistence type="predicted"/>
<evidence type="ECO:0000256" key="2">
    <source>
        <dbReference type="ARBA" id="ARBA00022729"/>
    </source>
</evidence>
<dbReference type="Gene3D" id="2.70.98.70">
    <property type="match status" value="1"/>
</dbReference>
<evidence type="ECO:0000256" key="1">
    <source>
        <dbReference type="ARBA" id="ARBA00004418"/>
    </source>
</evidence>
<organism evidence="8 9">
    <name type="scientific">Bacteroides ovatus</name>
    <dbReference type="NCBI Taxonomy" id="28116"/>
    <lineage>
        <taxon>Bacteria</taxon>
        <taxon>Pseudomonadati</taxon>
        <taxon>Bacteroidota</taxon>
        <taxon>Bacteroidia</taxon>
        <taxon>Bacteroidales</taxon>
        <taxon>Bacteroidaceae</taxon>
        <taxon>Bacteroides</taxon>
    </lineage>
</organism>
<feature type="chain" id="PRO_5010197822" evidence="5">
    <location>
        <begin position="24"/>
        <end position="1019"/>
    </location>
</feature>
<evidence type="ECO:0000256" key="3">
    <source>
        <dbReference type="ARBA" id="ARBA00022764"/>
    </source>
</evidence>
<dbReference type="InterPro" id="IPR012480">
    <property type="entry name" value="Hepar_II_III_C"/>
</dbReference>
<keyword evidence="4" id="KW-0456">Lyase</keyword>
<keyword evidence="2 5" id="KW-0732">Signal</keyword>
<comment type="subcellular location">
    <subcellularLocation>
        <location evidence="1">Periplasm</location>
    </subcellularLocation>
</comment>
<gene>
    <name evidence="8" type="ORF">SAMN05192582_101525</name>
</gene>
<evidence type="ECO:0000256" key="4">
    <source>
        <dbReference type="ARBA" id="ARBA00023239"/>
    </source>
</evidence>
<feature type="domain" description="Heparinase II/III-like C-terminal" evidence="7">
    <location>
        <begin position="401"/>
        <end position="625"/>
    </location>
</feature>
<dbReference type="Proteomes" id="UP000181870">
    <property type="component" value="Unassembled WGS sequence"/>
</dbReference>
<dbReference type="SUPFAM" id="SSF48230">
    <property type="entry name" value="Chondroitin AC/alginate lyase"/>
    <property type="match status" value="2"/>
</dbReference>
<evidence type="ECO:0000259" key="6">
    <source>
        <dbReference type="Pfam" id="PF05426"/>
    </source>
</evidence>
<feature type="domain" description="Alginate lyase" evidence="6">
    <location>
        <begin position="694"/>
        <end position="966"/>
    </location>
</feature>
<dbReference type="RefSeq" id="WP_074637251.1">
    <property type="nucleotide sequence ID" value="NZ_FNDO01000015.1"/>
</dbReference>
<evidence type="ECO:0000256" key="5">
    <source>
        <dbReference type="SAM" id="SignalP"/>
    </source>
</evidence>